<dbReference type="PROSITE" id="PS00759">
    <property type="entry name" value="ARGE_DAPE_CPG2_2"/>
    <property type="match status" value="1"/>
</dbReference>
<dbReference type="NCBIfam" id="NF009920">
    <property type="entry name" value="PRK13381.1"/>
    <property type="match status" value="1"/>
</dbReference>
<evidence type="ECO:0000256" key="14">
    <source>
        <dbReference type="PIRSR" id="PIRSR037215-1"/>
    </source>
</evidence>
<evidence type="ECO:0000256" key="11">
    <source>
        <dbReference type="ARBA" id="ARBA00023049"/>
    </source>
</evidence>
<proteinExistence type="inferred from homology"/>
<feature type="binding site" evidence="15">
    <location>
        <position position="42"/>
    </location>
    <ligand>
        <name>Zn(2+)</name>
        <dbReference type="ChEBI" id="CHEBI:29105"/>
        <label>1</label>
    </ligand>
</feature>
<evidence type="ECO:0000256" key="4">
    <source>
        <dbReference type="ARBA" id="ARBA00012563"/>
    </source>
</evidence>
<feature type="domain" description="Peptidase M20 dimerisation" evidence="16">
    <location>
        <begin position="171"/>
        <end position="270"/>
    </location>
</feature>
<organism evidence="17 18">
    <name type="scientific">Gracilibacillus orientalis</name>
    <dbReference type="NCBI Taxonomy" id="334253"/>
    <lineage>
        <taxon>Bacteria</taxon>
        <taxon>Bacillati</taxon>
        <taxon>Bacillota</taxon>
        <taxon>Bacilli</taxon>
        <taxon>Bacillales</taxon>
        <taxon>Bacillaceae</taxon>
        <taxon>Gracilibacillus</taxon>
    </lineage>
</organism>
<dbReference type="PROSITE" id="PS00758">
    <property type="entry name" value="ARGE_DAPE_CPG2_1"/>
    <property type="match status" value="1"/>
</dbReference>
<feature type="binding site" evidence="15">
    <location>
        <position position="162"/>
    </location>
    <ligand>
        <name>Zn(2+)</name>
        <dbReference type="ChEBI" id="CHEBI:29105"/>
        <label>1</label>
    </ligand>
</feature>
<evidence type="ECO:0000313" key="18">
    <source>
        <dbReference type="Proteomes" id="UP000198565"/>
    </source>
</evidence>
<evidence type="ECO:0000256" key="6">
    <source>
        <dbReference type="ARBA" id="ARBA00022490"/>
    </source>
</evidence>
<comment type="similarity">
    <text evidence="3">Belongs to the peptidase M20B family.</text>
</comment>
<dbReference type="AlphaFoldDB" id="A0A1I4LV68"/>
<keyword evidence="11" id="KW-0482">Metalloprotease</keyword>
<dbReference type="EMBL" id="FOTR01000005">
    <property type="protein sequence ID" value="SFL94874.1"/>
    <property type="molecule type" value="Genomic_DNA"/>
</dbReference>
<evidence type="ECO:0000313" key="17">
    <source>
        <dbReference type="EMBL" id="SFL94874.1"/>
    </source>
</evidence>
<dbReference type="GO" id="GO:0006518">
    <property type="term" value="P:peptide metabolic process"/>
    <property type="evidence" value="ECO:0007669"/>
    <property type="project" value="InterPro"/>
</dbReference>
<evidence type="ECO:0000256" key="5">
    <source>
        <dbReference type="ARBA" id="ARBA00022438"/>
    </source>
</evidence>
<keyword evidence="5 17" id="KW-0031">Aminopeptidase</keyword>
<dbReference type="EC" id="3.4.11.4" evidence="4 13"/>
<dbReference type="FunFam" id="3.30.70.360:FF:000002">
    <property type="entry name" value="Peptidase T"/>
    <property type="match status" value="1"/>
</dbReference>
<keyword evidence="18" id="KW-1185">Reference proteome</keyword>
<dbReference type="STRING" id="334253.SAMN04487943_105227"/>
<feature type="binding site" evidence="15">
    <location>
        <position position="105"/>
    </location>
    <ligand>
        <name>Zn(2+)</name>
        <dbReference type="ChEBI" id="CHEBI:29105"/>
        <label>2</label>
    </ligand>
</feature>
<keyword evidence="9" id="KW-0378">Hydrolase</keyword>
<dbReference type="GO" id="GO:0008270">
    <property type="term" value="F:zinc ion binding"/>
    <property type="evidence" value="ECO:0007669"/>
    <property type="project" value="InterPro"/>
</dbReference>
<protein>
    <recommendedName>
        <fullName evidence="12 13">Peptidase T</fullName>
        <ecNumber evidence="4 13">3.4.11.4</ecNumber>
    </recommendedName>
</protein>
<evidence type="ECO:0000256" key="3">
    <source>
        <dbReference type="ARBA" id="ARBA00009692"/>
    </source>
</evidence>
<dbReference type="PANTHER" id="PTHR42994:SF1">
    <property type="entry name" value="PEPTIDASE T"/>
    <property type="match status" value="1"/>
</dbReference>
<dbReference type="Proteomes" id="UP000198565">
    <property type="component" value="Unassembled WGS sequence"/>
</dbReference>
<feature type="binding site" evidence="15">
    <location>
        <position position="105"/>
    </location>
    <ligand>
        <name>Zn(2+)</name>
        <dbReference type="ChEBI" id="CHEBI:29105"/>
        <label>1</label>
    </ligand>
</feature>
<evidence type="ECO:0000256" key="1">
    <source>
        <dbReference type="ARBA" id="ARBA00000870"/>
    </source>
</evidence>
<dbReference type="GO" id="GO:0006508">
    <property type="term" value="P:proteolysis"/>
    <property type="evidence" value="ECO:0007669"/>
    <property type="project" value="UniProtKB-UniRule"/>
</dbReference>
<dbReference type="NCBIfam" id="TIGR01882">
    <property type="entry name" value="peptidase-T"/>
    <property type="match status" value="1"/>
</dbReference>
<evidence type="ECO:0000256" key="2">
    <source>
        <dbReference type="ARBA" id="ARBA00004496"/>
    </source>
</evidence>
<evidence type="ECO:0000256" key="7">
    <source>
        <dbReference type="ARBA" id="ARBA00022670"/>
    </source>
</evidence>
<evidence type="ECO:0000256" key="9">
    <source>
        <dbReference type="ARBA" id="ARBA00022801"/>
    </source>
</evidence>
<dbReference type="Pfam" id="PF01546">
    <property type="entry name" value="Peptidase_M20"/>
    <property type="match status" value="1"/>
</dbReference>
<evidence type="ECO:0000256" key="12">
    <source>
        <dbReference type="ARBA" id="ARBA00071329"/>
    </source>
</evidence>
<dbReference type="GO" id="GO:0008237">
    <property type="term" value="F:metallopeptidase activity"/>
    <property type="evidence" value="ECO:0007669"/>
    <property type="project" value="UniProtKB-KW"/>
</dbReference>
<accession>A0A1I4LV68</accession>
<keyword evidence="10 15" id="KW-0862">Zinc</keyword>
<sequence length="373" mass="41487">MLVEELKEIGMKDVTIDENAYVMATLPSNIDKEIPVIGFLAHVDTATDFTGKAVKPQVVEQYDGKNILLNKEKNIVLSPTEYPALENYHDHTLITTDGTTLLGADNKAGIAEIITALEYLINNPEIPHGTIRVAFTPDEEIGRGPHKFDVNQFGAQLAYTIDGGPLGELQYENFNAAAAKITVHGNNVHPGTAKGKMIHATKIAMEIQGQLPADQAPEYTEEYQGFYHLLSFEGDVEEAKLYYIIRDHDRNKFNKKKQSIISIVENAQSHYGENRIQLEMKDQYYNMSEKIEPVKYIVDIAAEAMKEVGVEPLIQPIRGGTDGSQLSFMGLPTPNIFTGGENFHGKYEYISVDNMIKATETTVKIAESFAKQC</sequence>
<keyword evidence="6" id="KW-0963">Cytoplasm</keyword>
<evidence type="ECO:0000256" key="10">
    <source>
        <dbReference type="ARBA" id="ARBA00022833"/>
    </source>
</evidence>
<evidence type="ECO:0000256" key="8">
    <source>
        <dbReference type="ARBA" id="ARBA00022723"/>
    </source>
</evidence>
<dbReference type="InterPro" id="IPR011650">
    <property type="entry name" value="Peptidase_M20_dimer"/>
</dbReference>
<dbReference type="SUPFAM" id="SSF53187">
    <property type="entry name" value="Zn-dependent exopeptidases"/>
    <property type="match status" value="1"/>
</dbReference>
<keyword evidence="7" id="KW-0645">Protease</keyword>
<dbReference type="Gene3D" id="3.30.70.360">
    <property type="match status" value="1"/>
</dbReference>
<reference evidence="18" key="1">
    <citation type="submission" date="2016-10" db="EMBL/GenBank/DDBJ databases">
        <authorList>
            <person name="Varghese N."/>
            <person name="Submissions S."/>
        </authorList>
    </citation>
    <scope>NUCLEOTIDE SEQUENCE [LARGE SCALE GENOMIC DNA]</scope>
    <source>
        <strain evidence="18">CGMCC 1.4250</strain>
    </source>
</reference>
<dbReference type="InterPro" id="IPR001261">
    <property type="entry name" value="ArgE/DapE_CS"/>
</dbReference>
<dbReference type="PANTHER" id="PTHR42994">
    <property type="entry name" value="PEPTIDASE T"/>
    <property type="match status" value="1"/>
</dbReference>
<comment type="catalytic activity">
    <reaction evidence="1">
        <text>Release of the N-terminal residue from a tripeptide.</text>
        <dbReference type="EC" id="3.4.11.4"/>
    </reaction>
</comment>
<evidence type="ECO:0000256" key="15">
    <source>
        <dbReference type="PIRSR" id="PIRSR037215-2"/>
    </source>
</evidence>
<dbReference type="PIRSF" id="PIRSF037215">
    <property type="entry name" value="Peptidase_M20B"/>
    <property type="match status" value="1"/>
</dbReference>
<dbReference type="InterPro" id="IPR036264">
    <property type="entry name" value="Bact_exopeptidase_dim_dom"/>
</dbReference>
<dbReference type="GO" id="GO:0045148">
    <property type="term" value="F:tripeptide aminopeptidase activity"/>
    <property type="evidence" value="ECO:0007669"/>
    <property type="project" value="UniProtKB-UniRule"/>
</dbReference>
<feature type="active site" evidence="14">
    <location>
        <position position="44"/>
    </location>
</feature>
<comment type="cofactor">
    <cofactor evidence="15">
        <name>Zn(2+)</name>
        <dbReference type="ChEBI" id="CHEBI:29105"/>
    </cofactor>
    <text evidence="15">Binds 2 Zn(2+) ions per subunit.</text>
</comment>
<dbReference type="InterPro" id="IPR010161">
    <property type="entry name" value="Peptidase_M20B"/>
</dbReference>
<dbReference type="CDD" id="cd03892">
    <property type="entry name" value="M20_peptT"/>
    <property type="match status" value="1"/>
</dbReference>
<dbReference type="InterPro" id="IPR002933">
    <property type="entry name" value="Peptidase_M20"/>
</dbReference>
<dbReference type="SUPFAM" id="SSF55031">
    <property type="entry name" value="Bacterial exopeptidase dimerisation domain"/>
    <property type="match status" value="1"/>
</dbReference>
<dbReference type="Gene3D" id="3.40.630.10">
    <property type="entry name" value="Zn peptidases"/>
    <property type="match status" value="1"/>
</dbReference>
<feature type="binding site" evidence="15">
    <location>
        <position position="344"/>
    </location>
    <ligand>
        <name>Zn(2+)</name>
        <dbReference type="ChEBI" id="CHEBI:29105"/>
        <label>2</label>
    </ligand>
</feature>
<feature type="binding site" evidence="15">
    <location>
        <position position="140"/>
    </location>
    <ligand>
        <name>Zn(2+)</name>
        <dbReference type="ChEBI" id="CHEBI:29105"/>
        <label>2</label>
    </ligand>
</feature>
<keyword evidence="8 15" id="KW-0479">Metal-binding</keyword>
<evidence type="ECO:0000256" key="13">
    <source>
        <dbReference type="NCBIfam" id="TIGR01882"/>
    </source>
</evidence>
<gene>
    <name evidence="17" type="ORF">SAMN04487943_105227</name>
</gene>
<dbReference type="GO" id="GO:0005829">
    <property type="term" value="C:cytosol"/>
    <property type="evidence" value="ECO:0007669"/>
    <property type="project" value="TreeGrafter"/>
</dbReference>
<evidence type="ECO:0000259" key="16">
    <source>
        <dbReference type="Pfam" id="PF07687"/>
    </source>
</evidence>
<comment type="subcellular location">
    <subcellularLocation>
        <location evidence="2">Cytoplasm</location>
    </subcellularLocation>
</comment>
<dbReference type="Pfam" id="PF07687">
    <property type="entry name" value="M20_dimer"/>
    <property type="match status" value="1"/>
</dbReference>
<feature type="active site" description="Proton acceptor" evidence="14">
    <location>
        <position position="139"/>
    </location>
</feature>
<name>A0A1I4LV68_9BACI</name>
<dbReference type="NCBIfam" id="NF003976">
    <property type="entry name" value="PRK05469.1"/>
    <property type="match status" value="1"/>
</dbReference>